<dbReference type="Proteomes" id="UP001187192">
    <property type="component" value="Unassembled WGS sequence"/>
</dbReference>
<feature type="region of interest" description="Disordered" evidence="1">
    <location>
        <begin position="21"/>
        <end position="110"/>
    </location>
</feature>
<gene>
    <name evidence="2" type="ORF">TIFTF001_027944</name>
    <name evidence="3" type="ORF">TIFTF001_052566</name>
</gene>
<evidence type="ECO:0000313" key="3">
    <source>
        <dbReference type="EMBL" id="GMN75113.1"/>
    </source>
</evidence>
<organism evidence="2 4">
    <name type="scientific">Ficus carica</name>
    <name type="common">Common fig</name>
    <dbReference type="NCBI Taxonomy" id="3494"/>
    <lineage>
        <taxon>Eukaryota</taxon>
        <taxon>Viridiplantae</taxon>
        <taxon>Streptophyta</taxon>
        <taxon>Embryophyta</taxon>
        <taxon>Tracheophyta</taxon>
        <taxon>Spermatophyta</taxon>
        <taxon>Magnoliopsida</taxon>
        <taxon>eudicotyledons</taxon>
        <taxon>Gunneridae</taxon>
        <taxon>Pentapetalae</taxon>
        <taxon>rosids</taxon>
        <taxon>fabids</taxon>
        <taxon>Rosales</taxon>
        <taxon>Moraceae</taxon>
        <taxon>Ficeae</taxon>
        <taxon>Ficus</taxon>
    </lineage>
</organism>
<feature type="compositionally biased region" description="Low complexity" evidence="1">
    <location>
        <begin position="71"/>
        <end position="84"/>
    </location>
</feature>
<comment type="caution">
    <text evidence="2">The sequence shown here is derived from an EMBL/GenBank/DDBJ whole genome shotgun (WGS) entry which is preliminary data.</text>
</comment>
<evidence type="ECO:0000313" key="4">
    <source>
        <dbReference type="Proteomes" id="UP001187192"/>
    </source>
</evidence>
<keyword evidence="4" id="KW-1185">Reference proteome</keyword>
<evidence type="ECO:0000313" key="2">
    <source>
        <dbReference type="EMBL" id="GMN58853.1"/>
    </source>
</evidence>
<accession>A0AA88DP57</accession>
<dbReference type="EMBL" id="BTGU01011187">
    <property type="protein sequence ID" value="GMN75113.1"/>
    <property type="molecule type" value="Genomic_DNA"/>
</dbReference>
<protein>
    <submittedName>
        <fullName evidence="2">Uncharacterized protein</fullName>
    </submittedName>
</protein>
<dbReference type="PROSITE" id="PS51257">
    <property type="entry name" value="PROKAR_LIPOPROTEIN"/>
    <property type="match status" value="1"/>
</dbReference>
<name>A0AA88DP57_FICCA</name>
<evidence type="ECO:0000256" key="1">
    <source>
        <dbReference type="SAM" id="MobiDB-lite"/>
    </source>
</evidence>
<reference evidence="2" key="1">
    <citation type="submission" date="2023-07" db="EMBL/GenBank/DDBJ databases">
        <title>draft genome sequence of fig (Ficus carica).</title>
        <authorList>
            <person name="Takahashi T."/>
            <person name="Nishimura K."/>
        </authorList>
    </citation>
    <scope>NUCLEOTIDE SEQUENCE</scope>
</reference>
<dbReference type="EMBL" id="BTGU01000081">
    <property type="protein sequence ID" value="GMN58853.1"/>
    <property type="molecule type" value="Genomic_DNA"/>
</dbReference>
<dbReference type="AlphaFoldDB" id="A0AA88DP57"/>
<feature type="compositionally biased region" description="Polar residues" evidence="1">
    <location>
        <begin position="21"/>
        <end position="30"/>
    </location>
</feature>
<sequence>MSRSFHAIIGVAQSAASLTLDSSPSLTGVTSACDPSPKSRQLQLQHQARAIPACANIGLNPQPSPRPTPAASPAHAPQAAIPARGNLGPDSYSSCQPKRATPAPPLAGPA</sequence>
<proteinExistence type="predicted"/>